<dbReference type="EMBL" id="CP102845">
    <property type="protein sequence ID" value="UVF19241.1"/>
    <property type="molecule type" value="Genomic_DNA"/>
</dbReference>
<dbReference type="RefSeq" id="WP_173946899.1">
    <property type="nucleotide sequence ID" value="NZ_CP102845.1"/>
</dbReference>
<keyword evidence="2" id="KW-1185">Reference proteome</keyword>
<name>A0ABY5RPS2_9HYPH</name>
<accession>A0ABY5RPS2</accession>
<evidence type="ECO:0000313" key="1">
    <source>
        <dbReference type="EMBL" id="UVF19241.1"/>
    </source>
</evidence>
<reference evidence="1" key="1">
    <citation type="submission" date="2022-08" db="EMBL/GenBank/DDBJ databases">
        <title>Microvirga terrae sp. nov., isolated from soil.</title>
        <authorList>
            <person name="Kim K.H."/>
            <person name="Seo Y.L."/>
            <person name="Kim J.M."/>
            <person name="Lee J.K."/>
            <person name="Han D.M."/>
            <person name="Jeon C.O."/>
        </authorList>
    </citation>
    <scope>NUCLEOTIDE SEQUENCE</scope>
    <source>
        <strain evidence="1">R24</strain>
    </source>
</reference>
<protein>
    <submittedName>
        <fullName evidence="1">Uncharacterized protein</fullName>
    </submittedName>
</protein>
<organism evidence="1 2">
    <name type="scientific">Microvirga terrae</name>
    <dbReference type="NCBI Taxonomy" id="2740529"/>
    <lineage>
        <taxon>Bacteria</taxon>
        <taxon>Pseudomonadati</taxon>
        <taxon>Pseudomonadota</taxon>
        <taxon>Alphaproteobacteria</taxon>
        <taxon>Hyphomicrobiales</taxon>
        <taxon>Methylobacteriaceae</taxon>
        <taxon>Microvirga</taxon>
    </lineage>
</organism>
<evidence type="ECO:0000313" key="2">
    <source>
        <dbReference type="Proteomes" id="UP001017257"/>
    </source>
</evidence>
<gene>
    <name evidence="1" type="ORF">HPT29_022850</name>
</gene>
<proteinExistence type="predicted"/>
<dbReference type="Proteomes" id="UP001017257">
    <property type="component" value="Chromosome"/>
</dbReference>
<sequence length="84" mass="9133">MTVADWQSCPGIVDLAGADIEKHMGMGYRNFRLILNLADRAARLEDQQASFLFEADPGRPIPLLGEEALKVVQPAPLALDQAGE</sequence>